<keyword evidence="2" id="KW-1185">Reference proteome</keyword>
<evidence type="ECO:0000313" key="2">
    <source>
        <dbReference type="Proteomes" id="UP000299102"/>
    </source>
</evidence>
<dbReference type="AlphaFoldDB" id="A0A4C1VVN5"/>
<organism evidence="1 2">
    <name type="scientific">Eumeta variegata</name>
    <name type="common">Bagworm moth</name>
    <name type="synonym">Eumeta japonica</name>
    <dbReference type="NCBI Taxonomy" id="151549"/>
    <lineage>
        <taxon>Eukaryota</taxon>
        <taxon>Metazoa</taxon>
        <taxon>Ecdysozoa</taxon>
        <taxon>Arthropoda</taxon>
        <taxon>Hexapoda</taxon>
        <taxon>Insecta</taxon>
        <taxon>Pterygota</taxon>
        <taxon>Neoptera</taxon>
        <taxon>Endopterygota</taxon>
        <taxon>Lepidoptera</taxon>
        <taxon>Glossata</taxon>
        <taxon>Ditrysia</taxon>
        <taxon>Tineoidea</taxon>
        <taxon>Psychidae</taxon>
        <taxon>Oiketicinae</taxon>
        <taxon>Eumeta</taxon>
    </lineage>
</organism>
<sequence>MLFPYIYVTTLKVTCQRADPRDYSYRSSFWRRARTREDVPPLYAPRRSMEGGLYFKTDHPLIIKVQIRPHLEYYYHIWAGAPQCRAFGIIGDPVISD</sequence>
<proteinExistence type="predicted"/>
<dbReference type="EMBL" id="BGZK01000433">
    <property type="protein sequence ID" value="GBP43296.1"/>
    <property type="molecule type" value="Genomic_DNA"/>
</dbReference>
<accession>A0A4C1VVN5</accession>
<gene>
    <name evidence="1" type="ORF">EVAR_31180_1</name>
</gene>
<protein>
    <submittedName>
        <fullName evidence="1">Uncharacterized protein</fullName>
    </submittedName>
</protein>
<reference evidence="1 2" key="1">
    <citation type="journal article" date="2019" name="Commun. Biol.">
        <title>The bagworm genome reveals a unique fibroin gene that provides high tensile strength.</title>
        <authorList>
            <person name="Kono N."/>
            <person name="Nakamura H."/>
            <person name="Ohtoshi R."/>
            <person name="Tomita M."/>
            <person name="Numata K."/>
            <person name="Arakawa K."/>
        </authorList>
    </citation>
    <scope>NUCLEOTIDE SEQUENCE [LARGE SCALE GENOMIC DNA]</scope>
</reference>
<evidence type="ECO:0000313" key="1">
    <source>
        <dbReference type="EMBL" id="GBP43296.1"/>
    </source>
</evidence>
<dbReference type="Proteomes" id="UP000299102">
    <property type="component" value="Unassembled WGS sequence"/>
</dbReference>
<comment type="caution">
    <text evidence="1">The sequence shown here is derived from an EMBL/GenBank/DDBJ whole genome shotgun (WGS) entry which is preliminary data.</text>
</comment>
<name>A0A4C1VVN5_EUMVA</name>